<name>A0A392V9C6_9FABA</name>
<evidence type="ECO:0000313" key="2">
    <source>
        <dbReference type="Proteomes" id="UP000265520"/>
    </source>
</evidence>
<keyword evidence="2" id="KW-1185">Reference proteome</keyword>
<feature type="non-terminal residue" evidence="1">
    <location>
        <position position="1"/>
    </location>
</feature>
<evidence type="ECO:0000313" key="1">
    <source>
        <dbReference type="EMBL" id="MCI84874.1"/>
    </source>
</evidence>
<dbReference type="Proteomes" id="UP000265520">
    <property type="component" value="Unassembled WGS sequence"/>
</dbReference>
<reference evidence="1 2" key="1">
    <citation type="journal article" date="2018" name="Front. Plant Sci.">
        <title>Red Clover (Trifolium pratense) and Zigzag Clover (T. medium) - A Picture of Genomic Similarities and Differences.</title>
        <authorList>
            <person name="Dluhosova J."/>
            <person name="Istvanek J."/>
            <person name="Nedelnik J."/>
            <person name="Repkova J."/>
        </authorList>
    </citation>
    <scope>NUCLEOTIDE SEQUENCE [LARGE SCALE GENOMIC DNA]</scope>
    <source>
        <strain evidence="2">cv. 10/8</strain>
        <tissue evidence="1">Leaf</tissue>
    </source>
</reference>
<dbReference type="AlphaFoldDB" id="A0A392V9C6"/>
<comment type="caution">
    <text evidence="1">The sequence shown here is derived from an EMBL/GenBank/DDBJ whole genome shotgun (WGS) entry which is preliminary data.</text>
</comment>
<proteinExistence type="predicted"/>
<sequence length="38" mass="4379">DPCFCMPYSRAPPTPRRWSCADAVGREDGKDFVEYPEE</sequence>
<organism evidence="1 2">
    <name type="scientific">Trifolium medium</name>
    <dbReference type="NCBI Taxonomy" id="97028"/>
    <lineage>
        <taxon>Eukaryota</taxon>
        <taxon>Viridiplantae</taxon>
        <taxon>Streptophyta</taxon>
        <taxon>Embryophyta</taxon>
        <taxon>Tracheophyta</taxon>
        <taxon>Spermatophyta</taxon>
        <taxon>Magnoliopsida</taxon>
        <taxon>eudicotyledons</taxon>
        <taxon>Gunneridae</taxon>
        <taxon>Pentapetalae</taxon>
        <taxon>rosids</taxon>
        <taxon>fabids</taxon>
        <taxon>Fabales</taxon>
        <taxon>Fabaceae</taxon>
        <taxon>Papilionoideae</taxon>
        <taxon>50 kb inversion clade</taxon>
        <taxon>NPAAA clade</taxon>
        <taxon>Hologalegina</taxon>
        <taxon>IRL clade</taxon>
        <taxon>Trifolieae</taxon>
        <taxon>Trifolium</taxon>
    </lineage>
</organism>
<accession>A0A392V9C6</accession>
<protein>
    <submittedName>
        <fullName evidence="1">Uncharacterized protein</fullName>
    </submittedName>
</protein>
<dbReference type="EMBL" id="LXQA011101162">
    <property type="protein sequence ID" value="MCI84874.1"/>
    <property type="molecule type" value="Genomic_DNA"/>
</dbReference>